<sequence>MKPKLLTVVLCGALAGIASAKDRPVDSPESAGRAYAEVYKDMVLALCVAKAYQKEPGAAADAGSTVGAL</sequence>
<protein>
    <submittedName>
        <fullName evidence="2">Uncharacterized protein</fullName>
    </submittedName>
</protein>
<dbReference type="InterPro" id="IPR038314">
    <property type="entry name" value="T6SS_sf"/>
</dbReference>
<keyword evidence="3" id="KW-1185">Reference proteome</keyword>
<gene>
    <name evidence="2" type="ORF">AAW51_5283</name>
</gene>
<dbReference type="InterPro" id="IPR032032">
    <property type="entry name" value="Tai4"/>
</dbReference>
<dbReference type="Proteomes" id="UP000035352">
    <property type="component" value="Chromosome"/>
</dbReference>
<feature type="signal peptide" evidence="1">
    <location>
        <begin position="1"/>
        <end position="20"/>
    </location>
</feature>
<keyword evidence="1" id="KW-0732">Signal</keyword>
<dbReference type="EMBL" id="CP011371">
    <property type="protein sequence ID" value="AKJ31974.1"/>
    <property type="molecule type" value="Genomic_DNA"/>
</dbReference>
<dbReference type="Gene3D" id="1.20.120.1620">
    <property type="match status" value="1"/>
</dbReference>
<organism evidence="2 3">
    <name type="scientific">Caldimonas brevitalea</name>
    <dbReference type="NCBI Taxonomy" id="413882"/>
    <lineage>
        <taxon>Bacteria</taxon>
        <taxon>Pseudomonadati</taxon>
        <taxon>Pseudomonadota</taxon>
        <taxon>Betaproteobacteria</taxon>
        <taxon>Burkholderiales</taxon>
        <taxon>Sphaerotilaceae</taxon>
        <taxon>Caldimonas</taxon>
    </lineage>
</organism>
<evidence type="ECO:0000313" key="3">
    <source>
        <dbReference type="Proteomes" id="UP000035352"/>
    </source>
</evidence>
<feature type="chain" id="PRO_5002551735" evidence="1">
    <location>
        <begin position="21"/>
        <end position="69"/>
    </location>
</feature>
<proteinExistence type="predicted"/>
<accession>A0A0G3BRC1</accession>
<dbReference type="RefSeq" id="WP_047198341.1">
    <property type="nucleotide sequence ID" value="NZ_CP011371.1"/>
</dbReference>
<dbReference type="STRING" id="413882.AAW51_5283"/>
<dbReference type="OrthoDB" id="6563623at2"/>
<dbReference type="KEGG" id="pbh:AAW51_5283"/>
<reference evidence="2 3" key="1">
    <citation type="submission" date="2015-05" db="EMBL/GenBank/DDBJ databases">
        <authorList>
            <person name="Tang B."/>
            <person name="Yu Y."/>
        </authorList>
    </citation>
    <scope>NUCLEOTIDE SEQUENCE [LARGE SCALE GENOMIC DNA]</scope>
    <source>
        <strain evidence="2 3">DSM 7029</strain>
    </source>
</reference>
<dbReference type="AlphaFoldDB" id="A0A0G3BRC1"/>
<evidence type="ECO:0000256" key="1">
    <source>
        <dbReference type="SAM" id="SignalP"/>
    </source>
</evidence>
<evidence type="ECO:0000313" key="2">
    <source>
        <dbReference type="EMBL" id="AKJ31974.1"/>
    </source>
</evidence>
<dbReference type="Pfam" id="PF16695">
    <property type="entry name" value="Tai4"/>
    <property type="match status" value="1"/>
</dbReference>
<name>A0A0G3BRC1_9BURK</name>